<reference evidence="1 2" key="1">
    <citation type="journal article" date="2022" name="Plant J.">
        <title>Chromosome-level genome of Camellia lanceoleosa provides a valuable resource for understanding genome evolution and self-incompatibility.</title>
        <authorList>
            <person name="Gong W."/>
            <person name="Xiao S."/>
            <person name="Wang L."/>
            <person name="Liao Z."/>
            <person name="Chang Y."/>
            <person name="Mo W."/>
            <person name="Hu G."/>
            <person name="Li W."/>
            <person name="Zhao G."/>
            <person name="Zhu H."/>
            <person name="Hu X."/>
            <person name="Ji K."/>
            <person name="Xiang X."/>
            <person name="Song Q."/>
            <person name="Yuan D."/>
            <person name="Jin S."/>
            <person name="Zhang L."/>
        </authorList>
    </citation>
    <scope>NUCLEOTIDE SEQUENCE [LARGE SCALE GENOMIC DNA]</scope>
    <source>
        <strain evidence="1">SQ_2022a</strain>
    </source>
</reference>
<comment type="caution">
    <text evidence="1">The sequence shown here is derived from an EMBL/GenBank/DDBJ whole genome shotgun (WGS) entry which is preliminary data.</text>
</comment>
<name>A0ACC0J5H6_9ERIC</name>
<organism evidence="1 2">
    <name type="scientific">Camellia lanceoleosa</name>
    <dbReference type="NCBI Taxonomy" id="1840588"/>
    <lineage>
        <taxon>Eukaryota</taxon>
        <taxon>Viridiplantae</taxon>
        <taxon>Streptophyta</taxon>
        <taxon>Embryophyta</taxon>
        <taxon>Tracheophyta</taxon>
        <taxon>Spermatophyta</taxon>
        <taxon>Magnoliopsida</taxon>
        <taxon>eudicotyledons</taxon>
        <taxon>Gunneridae</taxon>
        <taxon>Pentapetalae</taxon>
        <taxon>asterids</taxon>
        <taxon>Ericales</taxon>
        <taxon>Theaceae</taxon>
        <taxon>Camellia</taxon>
    </lineage>
</organism>
<dbReference type="EMBL" id="CM045758">
    <property type="protein sequence ID" value="KAI8031506.1"/>
    <property type="molecule type" value="Genomic_DNA"/>
</dbReference>
<keyword evidence="2" id="KW-1185">Reference proteome</keyword>
<evidence type="ECO:0000313" key="2">
    <source>
        <dbReference type="Proteomes" id="UP001060215"/>
    </source>
</evidence>
<proteinExistence type="predicted"/>
<dbReference type="Proteomes" id="UP001060215">
    <property type="component" value="Chromosome 1"/>
</dbReference>
<gene>
    <name evidence="1" type="ORF">LOK49_LG01G01175</name>
</gene>
<accession>A0ACC0J5H6</accession>
<protein>
    <submittedName>
        <fullName evidence="1">Uncharacterized protein</fullName>
    </submittedName>
</protein>
<sequence length="360" mass="39513">MLEEKQSKGHALDDQQIAKLHTRSALENSLAELGVPIETMQAKVSSVLLDGKGSKKGEDEEVEVEGMAASQASEESPGCIKKGIEDTPKNKGSLPTASKKKGGLSMFLSGALDDNPKKDYAPPPPPMPKSEGPAWGGAKIGKGSSSLREIQDEQSKTKGIQSAKSKGQVEDASDSKSGVKIHISSSLPSNPIHSSRLRHSVRGRKKHPHWIASGLHCSFSAISQGHPNATGGDFLCPQVILVRQIYDLKLGSSGQRNATRCGLWWVEMLKTRDQFKEVASHFQIYVRKWESLEALKKTFKKLDHDVIIQDFLGRITLLREGCRGSLSEKIMKKYNLREKVQGQHQTYALGIKEGQCRLEI</sequence>
<evidence type="ECO:0000313" key="1">
    <source>
        <dbReference type="EMBL" id="KAI8031506.1"/>
    </source>
</evidence>